<proteinExistence type="predicted"/>
<evidence type="ECO:0000313" key="2">
    <source>
        <dbReference type="Proteomes" id="UP000259914"/>
    </source>
</evidence>
<evidence type="ECO:0000313" key="1">
    <source>
        <dbReference type="EMBL" id="AXH68901.1"/>
    </source>
</evidence>
<reference evidence="1 2" key="1">
    <citation type="submission" date="2018-07" db="EMBL/GenBank/DDBJ databases">
        <authorList>
            <person name="Dixon J."/>
            <person name="Knudsen H.R."/>
            <person name="Rock W."/>
            <person name="Scott A.N."/>
            <person name="Walsdorf S.L."/>
            <person name="Layton S.R."/>
            <person name="Nayek S."/>
            <person name="Kim T."/>
            <person name="Hughes L.E."/>
            <person name="Garlena R.A."/>
            <person name="Russell D.A."/>
            <person name="Pope W.H."/>
            <person name="Jacobs-Sera D."/>
            <person name="Hatfull G.F."/>
        </authorList>
    </citation>
    <scope>NUCLEOTIDE SEQUENCE [LARGE SCALE GENOMIC DNA]</scope>
</reference>
<gene>
    <name evidence="1" type="primary">222</name>
    <name evidence="1" type="ORF">SEA_SPARKLEGODDESS_222</name>
</gene>
<name>A0A345MEC0_9CAUD</name>
<organism evidence="1 2">
    <name type="scientific">Streptomyces phage SparkleGoddess</name>
    <dbReference type="NCBI Taxonomy" id="2283305"/>
    <lineage>
        <taxon>Viruses</taxon>
        <taxon>Duplodnaviria</taxon>
        <taxon>Heunggongvirae</taxon>
        <taxon>Uroviricota</taxon>
        <taxon>Caudoviricetes</taxon>
        <taxon>Stanwilliamsviridae</taxon>
        <taxon>Loccivirinae</taxon>
        <taxon>Gilsonvirus</taxon>
        <taxon>Gilsonvirus comrade</taxon>
    </lineage>
</organism>
<dbReference type="Proteomes" id="UP000259914">
    <property type="component" value="Segment"/>
</dbReference>
<accession>A0A345MEC0</accession>
<sequence>MRTGLENTKQETLEILITNLKSGVLKVIDMGPAALVSDNPKECPPAAAFETNMMILQAFEAECLKRGIDFDSIGPNIREIEDRWLEARQ</sequence>
<dbReference type="EMBL" id="MH590589">
    <property type="protein sequence ID" value="AXH68901.1"/>
    <property type="molecule type" value="Genomic_DNA"/>
</dbReference>
<protein>
    <submittedName>
        <fullName evidence="1">Uncharacterized protein</fullName>
    </submittedName>
</protein>